<protein>
    <submittedName>
        <fullName evidence="2">Uncharacterized protein</fullName>
    </submittedName>
</protein>
<organism evidence="2 3">
    <name type="scientific">Oculimacula yallundae</name>
    <dbReference type="NCBI Taxonomy" id="86028"/>
    <lineage>
        <taxon>Eukaryota</taxon>
        <taxon>Fungi</taxon>
        <taxon>Dikarya</taxon>
        <taxon>Ascomycota</taxon>
        <taxon>Pezizomycotina</taxon>
        <taxon>Leotiomycetes</taxon>
        <taxon>Helotiales</taxon>
        <taxon>Ploettnerulaceae</taxon>
        <taxon>Oculimacula</taxon>
    </lineage>
</organism>
<evidence type="ECO:0000313" key="2">
    <source>
        <dbReference type="EMBL" id="KAL2076036.1"/>
    </source>
</evidence>
<accession>A0ABR4D3V2</accession>
<feature type="compositionally biased region" description="Polar residues" evidence="1">
    <location>
        <begin position="83"/>
        <end position="101"/>
    </location>
</feature>
<proteinExistence type="predicted"/>
<feature type="compositionally biased region" description="Basic and acidic residues" evidence="1">
    <location>
        <begin position="374"/>
        <end position="389"/>
    </location>
</feature>
<feature type="compositionally biased region" description="Polar residues" evidence="1">
    <location>
        <begin position="48"/>
        <end position="61"/>
    </location>
</feature>
<sequence length="445" mass="48769">MANFSTLEALKTLCTSIPNWNTRLDELNSQIALRQIELARLSADNDRPPTQSIKNKGSTESLRPKDNSENPFSVEKSEDINEFGTNPFDTPKSTNGFTRSDSAAARAAVTSSPKISPNAGPSPGPLARNTSQSPAQGRTSPAVLRKRKTDSLASGESIAPKYRTRSMIIVWYDSAVQTAFEELVTFVSGSRNSMRKGKMAAKMAEMKRAAELEMGDDDDEDEDETDEVDDFNNGNPGSGNLLIAAQPSKIKQSENLKAGLEAGPEAGLEPAIIPEPQLPKLKFTSTRQMGPSRGGPVKGNNYGASLNVGMLRGYRRAGGEAPDIFDELDKGLEWCQGQCGHAAHQFLRDGDCSTEIENIKKRLMEVRDTAEKEVERLKKEEAELPKPEPKPANTKRSLQMKAPNIRKDTSVSNSLEVDDDMEIDDEGVDDLQIPTKLIFKRSRDI</sequence>
<name>A0ABR4D3V2_9HELO</name>
<keyword evidence="3" id="KW-1185">Reference proteome</keyword>
<reference evidence="2 3" key="1">
    <citation type="journal article" date="2024" name="Commun. Biol.">
        <title>Comparative genomic analysis of thermophilic fungi reveals convergent evolutionary adaptations and gene losses.</title>
        <authorList>
            <person name="Steindorff A.S."/>
            <person name="Aguilar-Pontes M.V."/>
            <person name="Robinson A.J."/>
            <person name="Andreopoulos B."/>
            <person name="LaButti K."/>
            <person name="Kuo A."/>
            <person name="Mondo S."/>
            <person name="Riley R."/>
            <person name="Otillar R."/>
            <person name="Haridas S."/>
            <person name="Lipzen A."/>
            <person name="Grimwood J."/>
            <person name="Schmutz J."/>
            <person name="Clum A."/>
            <person name="Reid I.D."/>
            <person name="Moisan M.C."/>
            <person name="Butler G."/>
            <person name="Nguyen T.T.M."/>
            <person name="Dewar K."/>
            <person name="Conant G."/>
            <person name="Drula E."/>
            <person name="Henrissat B."/>
            <person name="Hansel C."/>
            <person name="Singer S."/>
            <person name="Hutchinson M.I."/>
            <person name="de Vries R.P."/>
            <person name="Natvig D.O."/>
            <person name="Powell A.J."/>
            <person name="Tsang A."/>
            <person name="Grigoriev I.V."/>
        </authorList>
    </citation>
    <scope>NUCLEOTIDE SEQUENCE [LARGE SCALE GENOMIC DNA]</scope>
    <source>
        <strain evidence="2 3">CBS 494.80</strain>
    </source>
</reference>
<feature type="region of interest" description="Disordered" evidence="1">
    <location>
        <begin position="374"/>
        <end position="421"/>
    </location>
</feature>
<feature type="compositionally biased region" description="Polar residues" evidence="1">
    <location>
        <begin position="128"/>
        <end position="139"/>
    </location>
</feature>
<dbReference type="Proteomes" id="UP001595075">
    <property type="component" value="Unassembled WGS sequence"/>
</dbReference>
<evidence type="ECO:0000313" key="3">
    <source>
        <dbReference type="Proteomes" id="UP001595075"/>
    </source>
</evidence>
<feature type="region of interest" description="Disordered" evidence="1">
    <location>
        <begin position="42"/>
        <end position="154"/>
    </location>
</feature>
<evidence type="ECO:0000256" key="1">
    <source>
        <dbReference type="SAM" id="MobiDB-lite"/>
    </source>
</evidence>
<feature type="region of interest" description="Disordered" evidence="1">
    <location>
        <begin position="213"/>
        <end position="242"/>
    </location>
</feature>
<dbReference type="EMBL" id="JAZHXI010000001">
    <property type="protein sequence ID" value="KAL2076036.1"/>
    <property type="molecule type" value="Genomic_DNA"/>
</dbReference>
<comment type="caution">
    <text evidence="2">The sequence shown here is derived from an EMBL/GenBank/DDBJ whole genome shotgun (WGS) entry which is preliminary data.</text>
</comment>
<gene>
    <name evidence="2" type="ORF">VTL71DRAFT_979</name>
</gene>
<feature type="compositionally biased region" description="Acidic residues" evidence="1">
    <location>
        <begin position="213"/>
        <end position="230"/>
    </location>
</feature>